<protein>
    <submittedName>
        <fullName evidence="1">Uncharacterized protein</fullName>
    </submittedName>
</protein>
<sequence>MRTLHIDLRLKGEERVELRYFFDNYNQHKSRNLETAAIADLIKMAEQDYYTNLPEDFDITGRRLYECLDENLVKLNKQSITINRLSTIVHKKTKHKKLLLFITLLVSTLSKEKYNRRADFISNLWSYVKALGMYKAKP</sequence>
<dbReference type="EMBL" id="ANNX02000026">
    <property type="protein sequence ID" value="KYC40918.1"/>
    <property type="molecule type" value="Genomic_DNA"/>
</dbReference>
<dbReference type="STRING" id="128403.WA1_25215"/>
<evidence type="ECO:0000313" key="1">
    <source>
        <dbReference type="EMBL" id="KYC40918.1"/>
    </source>
</evidence>
<gene>
    <name evidence="1" type="ORF">WA1_25215</name>
</gene>
<reference evidence="1 2" key="1">
    <citation type="journal article" date="2013" name="Genome Biol. Evol.">
        <title>Genomes of Stigonematalean cyanobacteria (subsection V) and the evolution of oxygenic photosynthesis from prokaryotes to plastids.</title>
        <authorList>
            <person name="Dagan T."/>
            <person name="Roettger M."/>
            <person name="Stucken K."/>
            <person name="Landan G."/>
            <person name="Koch R."/>
            <person name="Major P."/>
            <person name="Gould S.B."/>
            <person name="Goremykin V.V."/>
            <person name="Rippka R."/>
            <person name="Tandeau de Marsac N."/>
            <person name="Gugger M."/>
            <person name="Lockhart P.J."/>
            <person name="Allen J.F."/>
            <person name="Brune I."/>
            <person name="Maus I."/>
            <person name="Puhler A."/>
            <person name="Martin W.F."/>
        </authorList>
    </citation>
    <scope>NUCLEOTIDE SEQUENCE [LARGE SCALE GENOMIC DNA]</scope>
    <source>
        <strain evidence="1 2">PCC 7110</strain>
    </source>
</reference>
<proteinExistence type="predicted"/>
<name>A0A139X8A2_9CYAN</name>
<dbReference type="AlphaFoldDB" id="A0A139X8A2"/>
<comment type="caution">
    <text evidence="1">The sequence shown here is derived from an EMBL/GenBank/DDBJ whole genome shotgun (WGS) entry which is preliminary data.</text>
</comment>
<dbReference type="Proteomes" id="UP000076925">
    <property type="component" value="Unassembled WGS sequence"/>
</dbReference>
<evidence type="ECO:0000313" key="2">
    <source>
        <dbReference type="Proteomes" id="UP000076925"/>
    </source>
</evidence>
<accession>A0A139X8A2</accession>
<dbReference type="RefSeq" id="WP_017739758.1">
    <property type="nucleotide sequence ID" value="NZ_KQ976354.1"/>
</dbReference>
<keyword evidence="2" id="KW-1185">Reference proteome</keyword>
<organism evidence="1 2">
    <name type="scientific">Scytonema hofmannii PCC 7110</name>
    <dbReference type="NCBI Taxonomy" id="128403"/>
    <lineage>
        <taxon>Bacteria</taxon>
        <taxon>Bacillati</taxon>
        <taxon>Cyanobacteriota</taxon>
        <taxon>Cyanophyceae</taxon>
        <taxon>Nostocales</taxon>
        <taxon>Scytonemataceae</taxon>
        <taxon>Scytonema</taxon>
    </lineage>
</organism>